<gene>
    <name evidence="6" type="ORF">Q0590_26825</name>
</gene>
<dbReference type="InterPro" id="IPR013324">
    <property type="entry name" value="RNA_pol_sigma_r3/r4-like"/>
</dbReference>
<organism evidence="6 7">
    <name type="scientific">Rhodocytophaga aerolata</name>
    <dbReference type="NCBI Taxonomy" id="455078"/>
    <lineage>
        <taxon>Bacteria</taxon>
        <taxon>Pseudomonadati</taxon>
        <taxon>Bacteroidota</taxon>
        <taxon>Cytophagia</taxon>
        <taxon>Cytophagales</taxon>
        <taxon>Rhodocytophagaceae</taxon>
        <taxon>Rhodocytophaga</taxon>
    </lineage>
</organism>
<dbReference type="Proteomes" id="UP001168528">
    <property type="component" value="Unassembled WGS sequence"/>
</dbReference>
<sequence>MKQIASTDLTLQENWVSFTKGDQKAFTAIYHACFKDLFRYGMHFHPDKSLIKECIQDLFVKLWNNRLQLLKVEQIRYYLLKSLRNTILTKLSALTRSNFYELDEERYDFEISYPQEHHLIATEDQAESYRQFRVAMNKLTSRQREIIYLRYIKGLEYDEVAAIMDITVKAAYKLVARSLDTLKQNMPHSSHAWPQLFGLFSLLSLFN</sequence>
<dbReference type="Gene3D" id="1.10.1740.10">
    <property type="match status" value="1"/>
</dbReference>
<keyword evidence="7" id="KW-1185">Reference proteome</keyword>
<dbReference type="InterPro" id="IPR013325">
    <property type="entry name" value="RNA_pol_sigma_r2"/>
</dbReference>
<evidence type="ECO:0000259" key="5">
    <source>
        <dbReference type="Pfam" id="PF08281"/>
    </source>
</evidence>
<keyword evidence="3" id="KW-0731">Sigma factor</keyword>
<evidence type="ECO:0000256" key="2">
    <source>
        <dbReference type="ARBA" id="ARBA00023015"/>
    </source>
</evidence>
<proteinExistence type="inferred from homology"/>
<dbReference type="PANTHER" id="PTHR43133:SF46">
    <property type="entry name" value="RNA POLYMERASE SIGMA-70 FACTOR ECF SUBFAMILY"/>
    <property type="match status" value="1"/>
</dbReference>
<dbReference type="SUPFAM" id="SSF88946">
    <property type="entry name" value="Sigma2 domain of RNA polymerase sigma factors"/>
    <property type="match status" value="1"/>
</dbReference>
<dbReference type="CDD" id="cd06171">
    <property type="entry name" value="Sigma70_r4"/>
    <property type="match status" value="1"/>
</dbReference>
<evidence type="ECO:0000313" key="7">
    <source>
        <dbReference type="Proteomes" id="UP001168528"/>
    </source>
</evidence>
<dbReference type="EMBL" id="JAUKPO010000023">
    <property type="protein sequence ID" value="MDO1449922.1"/>
    <property type="molecule type" value="Genomic_DNA"/>
</dbReference>
<reference evidence="6" key="1">
    <citation type="submission" date="2023-07" db="EMBL/GenBank/DDBJ databases">
        <title>The genome sequence of Rhodocytophaga aerolata KACC 12507.</title>
        <authorList>
            <person name="Zhang X."/>
        </authorList>
    </citation>
    <scope>NUCLEOTIDE SEQUENCE</scope>
    <source>
        <strain evidence="6">KACC 12507</strain>
    </source>
</reference>
<dbReference type="InterPro" id="IPR014284">
    <property type="entry name" value="RNA_pol_sigma-70_dom"/>
</dbReference>
<dbReference type="NCBIfam" id="TIGR02937">
    <property type="entry name" value="sigma70-ECF"/>
    <property type="match status" value="1"/>
</dbReference>
<accession>A0ABT8RGT3</accession>
<name>A0ABT8RGT3_9BACT</name>
<dbReference type="InterPro" id="IPR039425">
    <property type="entry name" value="RNA_pol_sigma-70-like"/>
</dbReference>
<evidence type="ECO:0000256" key="3">
    <source>
        <dbReference type="ARBA" id="ARBA00023082"/>
    </source>
</evidence>
<dbReference type="SUPFAM" id="SSF88659">
    <property type="entry name" value="Sigma3 and sigma4 domains of RNA polymerase sigma factors"/>
    <property type="match status" value="1"/>
</dbReference>
<comment type="similarity">
    <text evidence="1">Belongs to the sigma-70 factor family. ECF subfamily.</text>
</comment>
<dbReference type="InterPro" id="IPR013249">
    <property type="entry name" value="RNA_pol_sigma70_r4_t2"/>
</dbReference>
<dbReference type="PANTHER" id="PTHR43133">
    <property type="entry name" value="RNA POLYMERASE ECF-TYPE SIGMA FACTO"/>
    <property type="match status" value="1"/>
</dbReference>
<comment type="caution">
    <text evidence="6">The sequence shown here is derived from an EMBL/GenBank/DDBJ whole genome shotgun (WGS) entry which is preliminary data.</text>
</comment>
<evidence type="ECO:0000256" key="1">
    <source>
        <dbReference type="ARBA" id="ARBA00010641"/>
    </source>
</evidence>
<dbReference type="InterPro" id="IPR036388">
    <property type="entry name" value="WH-like_DNA-bd_sf"/>
</dbReference>
<keyword evidence="4" id="KW-0804">Transcription</keyword>
<dbReference type="RefSeq" id="WP_302040724.1">
    <property type="nucleotide sequence ID" value="NZ_JAUKPO010000023.1"/>
</dbReference>
<evidence type="ECO:0000256" key="4">
    <source>
        <dbReference type="ARBA" id="ARBA00023163"/>
    </source>
</evidence>
<feature type="domain" description="RNA polymerase sigma factor 70 region 4 type 2" evidence="5">
    <location>
        <begin position="130"/>
        <end position="181"/>
    </location>
</feature>
<evidence type="ECO:0000313" key="6">
    <source>
        <dbReference type="EMBL" id="MDO1449922.1"/>
    </source>
</evidence>
<protein>
    <submittedName>
        <fullName evidence="6">RNA polymerase sigma factor</fullName>
    </submittedName>
</protein>
<keyword evidence="2" id="KW-0805">Transcription regulation</keyword>
<dbReference type="Gene3D" id="1.10.10.10">
    <property type="entry name" value="Winged helix-like DNA-binding domain superfamily/Winged helix DNA-binding domain"/>
    <property type="match status" value="1"/>
</dbReference>
<dbReference type="Pfam" id="PF08281">
    <property type="entry name" value="Sigma70_r4_2"/>
    <property type="match status" value="1"/>
</dbReference>